<name>C7N502_SLAHD</name>
<dbReference type="InterPro" id="IPR009057">
    <property type="entry name" value="Homeodomain-like_sf"/>
</dbReference>
<dbReference type="Gene3D" id="1.10.10.60">
    <property type="entry name" value="Homeodomain-like"/>
    <property type="match status" value="2"/>
</dbReference>
<dbReference type="KEGG" id="shi:Shel_09470"/>
<evidence type="ECO:0000259" key="1">
    <source>
        <dbReference type="Pfam" id="PF13936"/>
    </source>
</evidence>
<keyword evidence="3" id="KW-1185">Reference proteome</keyword>
<dbReference type="EMBL" id="CP001684">
    <property type="protein sequence ID" value="ACV21987.1"/>
    <property type="molecule type" value="Genomic_DNA"/>
</dbReference>
<sequence>MSRYSNFAPRLISLKPEYLNPSDSGAFPLVSTNITDTSYDPNYIVTEIQQQQKDLTDDEILQITRRYSEGASVYELARDFDCHRSTISRHLRLQGITVSNKVIDRPALVERVLQMYADRMHAKQIGTELDISPKSVSKILHDNNVRIRHSTEYHK</sequence>
<organism evidence="2 3">
    <name type="scientific">Slackia heliotrinireducens (strain ATCC 29202 / DSM 20476 / NCTC 11029 / RHS 1)</name>
    <name type="common">Peptococcus heliotrinreducens</name>
    <dbReference type="NCBI Taxonomy" id="471855"/>
    <lineage>
        <taxon>Bacteria</taxon>
        <taxon>Bacillati</taxon>
        <taxon>Actinomycetota</taxon>
        <taxon>Coriobacteriia</taxon>
        <taxon>Eggerthellales</taxon>
        <taxon>Eggerthellaceae</taxon>
        <taxon>Slackia</taxon>
    </lineage>
</organism>
<dbReference type="Proteomes" id="UP000002026">
    <property type="component" value="Chromosome"/>
</dbReference>
<dbReference type="RefSeq" id="WP_012798091.1">
    <property type="nucleotide sequence ID" value="NC_013165.1"/>
</dbReference>
<evidence type="ECO:0000313" key="2">
    <source>
        <dbReference type="EMBL" id="ACV21987.1"/>
    </source>
</evidence>
<accession>C7N502</accession>
<proteinExistence type="predicted"/>
<dbReference type="eggNOG" id="COG2197">
    <property type="taxonomic scope" value="Bacteria"/>
</dbReference>
<dbReference type="HOGENOM" id="CLU_1694356_0_0_11"/>
<dbReference type="CDD" id="cd00569">
    <property type="entry name" value="HTH_Hin_like"/>
    <property type="match status" value="1"/>
</dbReference>
<reference evidence="2 3" key="1">
    <citation type="journal article" date="2009" name="Stand. Genomic Sci.">
        <title>Complete genome sequence of Slackia heliotrinireducens type strain (RHS 1).</title>
        <authorList>
            <person name="Pukall R."/>
            <person name="Lapidus A."/>
            <person name="Nolan M."/>
            <person name="Copeland A."/>
            <person name="Glavina Del Rio T."/>
            <person name="Lucas S."/>
            <person name="Chen F."/>
            <person name="Tice H."/>
            <person name="Cheng J.F."/>
            <person name="Chertkov O."/>
            <person name="Bruce D."/>
            <person name="Goodwin L."/>
            <person name="Kuske C."/>
            <person name="Brettin T."/>
            <person name="Detter J.C."/>
            <person name="Han C."/>
            <person name="Pitluck S."/>
            <person name="Pati A."/>
            <person name="Mavrommatis K."/>
            <person name="Ivanova N."/>
            <person name="Ovchinnikova G."/>
            <person name="Chen A."/>
            <person name="Palaniappan K."/>
            <person name="Schneider S."/>
            <person name="Rohde M."/>
            <person name="Chain P."/>
            <person name="D'haeseleer P."/>
            <person name="Goker M."/>
            <person name="Bristow J."/>
            <person name="Eisen J.A."/>
            <person name="Markowitz V."/>
            <person name="Kyrpides N.C."/>
            <person name="Klenk H.P."/>
            <person name="Hugenholtz P."/>
        </authorList>
    </citation>
    <scope>NUCLEOTIDE SEQUENCE [LARGE SCALE GENOMIC DNA]</scope>
    <source>
        <strain evidence="3">ATCC 29202 / DSM 20476 / NCTC 11029 / RHS 1</strain>
    </source>
</reference>
<dbReference type="SUPFAM" id="SSF46689">
    <property type="entry name" value="Homeodomain-like"/>
    <property type="match status" value="1"/>
</dbReference>
<dbReference type="Pfam" id="PF13936">
    <property type="entry name" value="HTH_38"/>
    <property type="match status" value="1"/>
</dbReference>
<gene>
    <name evidence="2" type="ordered locus">Shel_09470</name>
</gene>
<evidence type="ECO:0000313" key="3">
    <source>
        <dbReference type="Proteomes" id="UP000002026"/>
    </source>
</evidence>
<feature type="domain" description="Transposase IS30-like HTH" evidence="1">
    <location>
        <begin position="53"/>
        <end position="92"/>
    </location>
</feature>
<dbReference type="InterPro" id="IPR025246">
    <property type="entry name" value="IS30-like_HTH"/>
</dbReference>
<protein>
    <recommendedName>
        <fullName evidence="1">Transposase IS30-like HTH domain-containing protein</fullName>
    </recommendedName>
</protein>
<dbReference type="AlphaFoldDB" id="C7N502"/>